<keyword evidence="3" id="KW-0378">Hydrolase</keyword>
<dbReference type="AlphaFoldDB" id="A0A450T6Q0"/>
<dbReference type="CDD" id="cd08071">
    <property type="entry name" value="MPN_DUF2466"/>
    <property type="match status" value="1"/>
</dbReference>
<evidence type="ECO:0000256" key="3">
    <source>
        <dbReference type="ARBA" id="ARBA00022801"/>
    </source>
</evidence>
<dbReference type="Pfam" id="PF04002">
    <property type="entry name" value="RadC"/>
    <property type="match status" value="1"/>
</dbReference>
<evidence type="ECO:0000313" key="8">
    <source>
        <dbReference type="EMBL" id="VFJ59403.1"/>
    </source>
</evidence>
<proteinExistence type="predicted"/>
<dbReference type="InterPro" id="IPR037518">
    <property type="entry name" value="MPN"/>
</dbReference>
<protein>
    <submittedName>
        <fullName evidence="9">DNA repair protein RadC</fullName>
    </submittedName>
</protein>
<dbReference type="EMBL" id="CAADFA010000245">
    <property type="protein sequence ID" value="VFJ59403.1"/>
    <property type="molecule type" value="Genomic_DNA"/>
</dbReference>
<reference evidence="9" key="1">
    <citation type="submission" date="2019-02" db="EMBL/GenBank/DDBJ databases">
        <authorList>
            <person name="Gruber-Vodicka R. H."/>
            <person name="Seah K. B. B."/>
        </authorList>
    </citation>
    <scope>NUCLEOTIDE SEQUENCE</scope>
    <source>
        <strain evidence="9">BECK_BZ163</strain>
        <strain evidence="10">BECK_BZ164</strain>
        <strain evidence="8">BECK_BZ165</strain>
    </source>
</reference>
<organism evidence="9">
    <name type="scientific">Candidatus Kentrum sp. FM</name>
    <dbReference type="NCBI Taxonomy" id="2126340"/>
    <lineage>
        <taxon>Bacteria</taxon>
        <taxon>Pseudomonadati</taxon>
        <taxon>Pseudomonadota</taxon>
        <taxon>Gammaproteobacteria</taxon>
        <taxon>Candidatus Kentrum</taxon>
    </lineage>
</organism>
<keyword evidence="5" id="KW-0482">Metalloprotease</keyword>
<dbReference type="GO" id="GO:0046872">
    <property type="term" value="F:metal ion binding"/>
    <property type="evidence" value="ECO:0007669"/>
    <property type="project" value="UniProtKB-KW"/>
</dbReference>
<dbReference type="PANTHER" id="PTHR30471">
    <property type="entry name" value="DNA REPAIR PROTEIN RADC"/>
    <property type="match status" value="1"/>
</dbReference>
<sequence>MDVKLTERDRIKVVNSDDVFAIMRKILLRENKIDQEKEHLWVAGLATNNRLLFIELVALGGAYSASVKPMEVFRVAVQKNASNVILVHNHPNEILLPSDVDKDLTDHFIQVGRILNVQLIEHLIISTHTFFSFAINGLIEDLGKSLKYVPPYEIIERIRAEEARIREEVARDSKREGKEEGMREGLKMGRDEGLEMGKEEGLQEGEKKGERKKAIEIARALLNKGMDIGEISEISGLSEEEIRELSTS</sequence>
<dbReference type="PROSITE" id="PS50249">
    <property type="entry name" value="MPN"/>
    <property type="match status" value="1"/>
</dbReference>
<dbReference type="GO" id="GO:0006508">
    <property type="term" value="P:proteolysis"/>
    <property type="evidence" value="ECO:0007669"/>
    <property type="project" value="UniProtKB-KW"/>
</dbReference>
<dbReference type="InterPro" id="IPR025657">
    <property type="entry name" value="RadC_JAB"/>
</dbReference>
<evidence type="ECO:0000313" key="10">
    <source>
        <dbReference type="EMBL" id="VFK15056.1"/>
    </source>
</evidence>
<evidence type="ECO:0000256" key="6">
    <source>
        <dbReference type="SAM" id="MobiDB-lite"/>
    </source>
</evidence>
<feature type="domain" description="MPN" evidence="7">
    <location>
        <begin position="12"/>
        <end position="139"/>
    </location>
</feature>
<dbReference type="PANTHER" id="PTHR30471:SF3">
    <property type="entry name" value="UPF0758 PROTEIN YEES-RELATED"/>
    <property type="match status" value="1"/>
</dbReference>
<keyword evidence="1" id="KW-0645">Protease</keyword>
<evidence type="ECO:0000256" key="1">
    <source>
        <dbReference type="ARBA" id="ARBA00022670"/>
    </source>
</evidence>
<evidence type="ECO:0000256" key="4">
    <source>
        <dbReference type="ARBA" id="ARBA00022833"/>
    </source>
</evidence>
<dbReference type="EMBL" id="CAADFL010000351">
    <property type="protein sequence ID" value="VFK15056.1"/>
    <property type="molecule type" value="Genomic_DNA"/>
</dbReference>
<feature type="region of interest" description="Disordered" evidence="6">
    <location>
        <begin position="171"/>
        <end position="211"/>
    </location>
</feature>
<dbReference type="EMBL" id="CAADEZ010000302">
    <property type="protein sequence ID" value="VFJ62208.1"/>
    <property type="molecule type" value="Genomic_DNA"/>
</dbReference>
<gene>
    <name evidence="9" type="ORF">BECKFM1743A_GA0114220_103024</name>
    <name evidence="10" type="ORF">BECKFM1743B_GA0114221_103514</name>
    <name evidence="8" type="ORF">BECKFM1743C_GA0114222_102456</name>
</gene>
<evidence type="ECO:0000259" key="7">
    <source>
        <dbReference type="PROSITE" id="PS50249"/>
    </source>
</evidence>
<dbReference type="InterPro" id="IPR001405">
    <property type="entry name" value="UPF0758"/>
</dbReference>
<keyword evidence="2" id="KW-0479">Metal-binding</keyword>
<name>A0A450T6Q0_9GAMM</name>
<dbReference type="Gene3D" id="3.40.140.10">
    <property type="entry name" value="Cytidine Deaminase, domain 2"/>
    <property type="match status" value="1"/>
</dbReference>
<accession>A0A450T6Q0</accession>
<evidence type="ECO:0000256" key="5">
    <source>
        <dbReference type="ARBA" id="ARBA00023049"/>
    </source>
</evidence>
<dbReference type="GO" id="GO:0008237">
    <property type="term" value="F:metallopeptidase activity"/>
    <property type="evidence" value="ECO:0007669"/>
    <property type="project" value="UniProtKB-KW"/>
</dbReference>
<evidence type="ECO:0000256" key="2">
    <source>
        <dbReference type="ARBA" id="ARBA00022723"/>
    </source>
</evidence>
<keyword evidence="4" id="KW-0862">Zinc</keyword>
<dbReference type="SUPFAM" id="SSF102712">
    <property type="entry name" value="JAB1/MPN domain"/>
    <property type="match status" value="1"/>
</dbReference>
<evidence type="ECO:0000313" key="9">
    <source>
        <dbReference type="EMBL" id="VFJ62208.1"/>
    </source>
</evidence>